<evidence type="ECO:0000313" key="3">
    <source>
        <dbReference type="Proteomes" id="UP001597073"/>
    </source>
</evidence>
<comment type="caution">
    <text evidence="2">The sequence shown here is derived from an EMBL/GenBank/DDBJ whole genome shotgun (WGS) entry which is preliminary data.</text>
</comment>
<dbReference type="RefSeq" id="WP_377143424.1">
    <property type="nucleotide sequence ID" value="NZ_JBHTIA010000009.1"/>
</dbReference>
<feature type="transmembrane region" description="Helical" evidence="1">
    <location>
        <begin position="7"/>
        <end position="27"/>
    </location>
</feature>
<protein>
    <recommendedName>
        <fullName evidence="4">LPXTG-motif cell wall-anchored protein</fullName>
    </recommendedName>
</protein>
<evidence type="ECO:0008006" key="4">
    <source>
        <dbReference type="Google" id="ProtNLM"/>
    </source>
</evidence>
<reference evidence="3" key="1">
    <citation type="journal article" date="2019" name="Int. J. Syst. Evol. Microbiol.">
        <title>The Global Catalogue of Microorganisms (GCM) 10K type strain sequencing project: providing services to taxonomists for standard genome sequencing and annotation.</title>
        <authorList>
            <consortium name="The Broad Institute Genomics Platform"/>
            <consortium name="The Broad Institute Genome Sequencing Center for Infectious Disease"/>
            <person name="Wu L."/>
            <person name="Ma J."/>
        </authorList>
    </citation>
    <scope>NUCLEOTIDE SEQUENCE [LARGE SCALE GENOMIC DNA]</scope>
    <source>
        <strain evidence="3">CCUG 60742</strain>
    </source>
</reference>
<sequence length="64" mass="7107">MNLKIYIVIFVGVLIIVFAIFSLFAVGAQNEQWVSVLIGAAIGCVLAIGFRVMKKKRLQNKQPQ</sequence>
<organism evidence="2 3">
    <name type="scientific">Mucilaginibacter lutimaris</name>
    <dbReference type="NCBI Taxonomy" id="931629"/>
    <lineage>
        <taxon>Bacteria</taxon>
        <taxon>Pseudomonadati</taxon>
        <taxon>Bacteroidota</taxon>
        <taxon>Sphingobacteriia</taxon>
        <taxon>Sphingobacteriales</taxon>
        <taxon>Sphingobacteriaceae</taxon>
        <taxon>Mucilaginibacter</taxon>
    </lineage>
</organism>
<feature type="transmembrane region" description="Helical" evidence="1">
    <location>
        <begin position="33"/>
        <end position="53"/>
    </location>
</feature>
<name>A0ABW2ZI98_9SPHI</name>
<evidence type="ECO:0000256" key="1">
    <source>
        <dbReference type="SAM" id="Phobius"/>
    </source>
</evidence>
<dbReference type="EMBL" id="JBHTIA010000009">
    <property type="protein sequence ID" value="MFD0765955.1"/>
    <property type="molecule type" value="Genomic_DNA"/>
</dbReference>
<keyword evidence="1" id="KW-1133">Transmembrane helix</keyword>
<accession>A0ABW2ZI98</accession>
<keyword evidence="1" id="KW-0812">Transmembrane</keyword>
<keyword evidence="3" id="KW-1185">Reference proteome</keyword>
<evidence type="ECO:0000313" key="2">
    <source>
        <dbReference type="EMBL" id="MFD0765955.1"/>
    </source>
</evidence>
<keyword evidence="1" id="KW-0472">Membrane</keyword>
<proteinExistence type="predicted"/>
<dbReference type="Proteomes" id="UP001597073">
    <property type="component" value="Unassembled WGS sequence"/>
</dbReference>
<gene>
    <name evidence="2" type="ORF">ACFQZI_13920</name>
</gene>